<proteinExistence type="inferred from homology"/>
<evidence type="ECO:0000256" key="5">
    <source>
        <dbReference type="ARBA" id="ARBA00022833"/>
    </source>
</evidence>
<evidence type="ECO:0000256" key="3">
    <source>
        <dbReference type="ARBA" id="ARBA00022475"/>
    </source>
</evidence>
<feature type="transmembrane region" description="Helical" evidence="8">
    <location>
        <begin position="162"/>
        <end position="179"/>
    </location>
</feature>
<feature type="transmembrane region" description="Helical" evidence="8">
    <location>
        <begin position="218"/>
        <end position="236"/>
    </location>
</feature>
<feature type="transmembrane region" description="Helical" evidence="8">
    <location>
        <begin position="34"/>
        <end position="54"/>
    </location>
</feature>
<organism evidence="9 10">
    <name type="scientific">Sphingomonas jejuensis</name>
    <dbReference type="NCBI Taxonomy" id="904715"/>
    <lineage>
        <taxon>Bacteria</taxon>
        <taxon>Pseudomonadati</taxon>
        <taxon>Pseudomonadota</taxon>
        <taxon>Alphaproteobacteria</taxon>
        <taxon>Sphingomonadales</taxon>
        <taxon>Sphingomonadaceae</taxon>
        <taxon>Sphingomonas</taxon>
    </lineage>
</organism>
<protein>
    <submittedName>
        <fullName evidence="9">ZIP family zinc transporter</fullName>
    </submittedName>
</protein>
<keyword evidence="10" id="KW-1185">Reference proteome</keyword>
<sequence>MVTGWAVPVLFGIAASLATLLGGVLALSLSARMTALLAVAAGIVLGVAFLDLLPEALEHGRGLYDARTILAFAAGGMAAYLLLARVLAGLERFGSLRAHLAPASLTLHSLMDGLAMGLAFQIAPGIGWMVAVGVLTHDIADGLNTVSLALEATRRRTALRWLALNGAAPLTGVLIGLAVSLPDAALAPAMALFAGMFVYIGAVELVPRCLARDERLRTPVQVLCGMGLMLAVTMLGD</sequence>
<comment type="caution">
    <text evidence="9">The sequence shown here is derived from an EMBL/GenBank/DDBJ whole genome shotgun (WGS) entry which is preliminary data.</text>
</comment>
<dbReference type="InterPro" id="IPR003689">
    <property type="entry name" value="ZIP"/>
</dbReference>
<comment type="subcellular location">
    <subcellularLocation>
        <location evidence="1">Cell membrane</location>
        <topology evidence="1">Multi-pass membrane protein</topology>
    </subcellularLocation>
</comment>
<evidence type="ECO:0000256" key="8">
    <source>
        <dbReference type="SAM" id="Phobius"/>
    </source>
</evidence>
<keyword evidence="3" id="KW-1003">Cell membrane</keyword>
<dbReference type="PANTHER" id="PTHR11040:SF211">
    <property type="entry name" value="ZINC TRANSPORTER ZIP11"/>
    <property type="match status" value="1"/>
</dbReference>
<dbReference type="PANTHER" id="PTHR11040">
    <property type="entry name" value="ZINC/IRON TRANSPORTER"/>
    <property type="match status" value="1"/>
</dbReference>
<evidence type="ECO:0000256" key="4">
    <source>
        <dbReference type="ARBA" id="ARBA00022692"/>
    </source>
</evidence>
<evidence type="ECO:0000256" key="1">
    <source>
        <dbReference type="ARBA" id="ARBA00004651"/>
    </source>
</evidence>
<dbReference type="RefSeq" id="WP_167953315.1">
    <property type="nucleotide sequence ID" value="NZ_JAATJE010000001.1"/>
</dbReference>
<evidence type="ECO:0000313" key="9">
    <source>
        <dbReference type="EMBL" id="NJC33380.1"/>
    </source>
</evidence>
<feature type="transmembrane region" description="Helical" evidence="8">
    <location>
        <begin position="6"/>
        <end position="27"/>
    </location>
</feature>
<evidence type="ECO:0000313" key="10">
    <source>
        <dbReference type="Proteomes" id="UP000734218"/>
    </source>
</evidence>
<dbReference type="Proteomes" id="UP000734218">
    <property type="component" value="Unassembled WGS sequence"/>
</dbReference>
<reference evidence="9 10" key="1">
    <citation type="submission" date="2020-03" db="EMBL/GenBank/DDBJ databases">
        <title>Genomic Encyclopedia of Type Strains, Phase IV (KMG-IV): sequencing the most valuable type-strain genomes for metagenomic binning, comparative biology and taxonomic classification.</title>
        <authorList>
            <person name="Goeker M."/>
        </authorList>
    </citation>
    <scope>NUCLEOTIDE SEQUENCE [LARGE SCALE GENOMIC DNA]</scope>
    <source>
        <strain evidence="9 10">DSM 27651</strain>
    </source>
</reference>
<gene>
    <name evidence="9" type="ORF">GGR88_000854</name>
</gene>
<accession>A0ABX0XKX4</accession>
<evidence type="ECO:0000256" key="2">
    <source>
        <dbReference type="ARBA" id="ARBA00006939"/>
    </source>
</evidence>
<feature type="transmembrane region" description="Helical" evidence="8">
    <location>
        <begin position="66"/>
        <end position="88"/>
    </location>
</feature>
<evidence type="ECO:0000256" key="7">
    <source>
        <dbReference type="ARBA" id="ARBA00023136"/>
    </source>
</evidence>
<name>A0ABX0XKX4_9SPHN</name>
<keyword evidence="6 8" id="KW-1133">Transmembrane helix</keyword>
<dbReference type="EMBL" id="JAATJE010000001">
    <property type="protein sequence ID" value="NJC33380.1"/>
    <property type="molecule type" value="Genomic_DNA"/>
</dbReference>
<keyword evidence="7 8" id="KW-0472">Membrane</keyword>
<comment type="similarity">
    <text evidence="2">Belongs to the ZIP transporter (TC 2.A.5) family.</text>
</comment>
<keyword evidence="5" id="KW-0862">Zinc</keyword>
<evidence type="ECO:0000256" key="6">
    <source>
        <dbReference type="ARBA" id="ARBA00022989"/>
    </source>
</evidence>
<dbReference type="Pfam" id="PF02535">
    <property type="entry name" value="Zip"/>
    <property type="match status" value="1"/>
</dbReference>
<feature type="transmembrane region" description="Helical" evidence="8">
    <location>
        <begin position="185"/>
        <end position="206"/>
    </location>
</feature>
<keyword evidence="4 8" id="KW-0812">Transmembrane</keyword>